<dbReference type="GeneID" id="75827541"/>
<dbReference type="Proteomes" id="UP001055219">
    <property type="component" value="Unassembled WGS sequence"/>
</dbReference>
<evidence type="ECO:0000256" key="1">
    <source>
        <dbReference type="SAM" id="MobiDB-lite"/>
    </source>
</evidence>
<protein>
    <submittedName>
        <fullName evidence="2">Uncharacterized protein</fullName>
    </submittedName>
</protein>
<comment type="caution">
    <text evidence="2">The sequence shown here is derived from an EMBL/GenBank/DDBJ whole genome shotgun (WGS) entry which is preliminary data.</text>
</comment>
<dbReference type="EMBL" id="JAGIXG020000049">
    <property type="protein sequence ID" value="KAI6779292.1"/>
    <property type="molecule type" value="Genomic_DNA"/>
</dbReference>
<feature type="region of interest" description="Disordered" evidence="1">
    <location>
        <begin position="1"/>
        <end position="255"/>
    </location>
</feature>
<feature type="compositionally biased region" description="Basic and acidic residues" evidence="1">
    <location>
        <begin position="192"/>
        <end position="223"/>
    </location>
</feature>
<evidence type="ECO:0000313" key="2">
    <source>
        <dbReference type="EMBL" id="KAI6779292.1"/>
    </source>
</evidence>
<dbReference type="OrthoDB" id="5235746at2759"/>
<organism evidence="2 3">
    <name type="scientific">Emericellopsis cladophorae</name>
    <dbReference type="NCBI Taxonomy" id="2686198"/>
    <lineage>
        <taxon>Eukaryota</taxon>
        <taxon>Fungi</taxon>
        <taxon>Dikarya</taxon>
        <taxon>Ascomycota</taxon>
        <taxon>Pezizomycotina</taxon>
        <taxon>Sordariomycetes</taxon>
        <taxon>Hypocreomycetidae</taxon>
        <taxon>Hypocreales</taxon>
        <taxon>Bionectriaceae</taxon>
        <taxon>Emericellopsis</taxon>
    </lineage>
</organism>
<proteinExistence type="predicted"/>
<dbReference type="RefSeq" id="XP_051360148.1">
    <property type="nucleotide sequence ID" value="XM_051508810.1"/>
</dbReference>
<feature type="compositionally biased region" description="Polar residues" evidence="1">
    <location>
        <begin position="1"/>
        <end position="10"/>
    </location>
</feature>
<keyword evidence="3" id="KW-1185">Reference proteome</keyword>
<accession>A0A9P9XWT7</accession>
<feature type="compositionally biased region" description="Polar residues" evidence="1">
    <location>
        <begin position="24"/>
        <end position="69"/>
    </location>
</feature>
<reference evidence="2" key="1">
    <citation type="journal article" date="2021" name="J Fungi (Basel)">
        <title>Genomic and Metabolomic Analyses of the Marine Fungus Emericellopsis cladophorae: Insights into Saltwater Adaptability Mechanisms and Its Biosynthetic Potential.</title>
        <authorList>
            <person name="Goncalves M.F.M."/>
            <person name="Hilario S."/>
            <person name="Van de Peer Y."/>
            <person name="Esteves A.C."/>
            <person name="Alves A."/>
        </authorList>
    </citation>
    <scope>NUCLEOTIDE SEQUENCE</scope>
    <source>
        <strain evidence="2">MUM 19.33</strain>
    </source>
</reference>
<evidence type="ECO:0000313" key="3">
    <source>
        <dbReference type="Proteomes" id="UP001055219"/>
    </source>
</evidence>
<dbReference type="AlphaFoldDB" id="A0A9P9XWT7"/>
<reference evidence="2" key="2">
    <citation type="submission" date="2022-07" db="EMBL/GenBank/DDBJ databases">
        <authorList>
            <person name="Goncalves M.F.M."/>
            <person name="Hilario S."/>
            <person name="Van De Peer Y."/>
            <person name="Esteves A.C."/>
            <person name="Alves A."/>
        </authorList>
    </citation>
    <scope>NUCLEOTIDE SEQUENCE</scope>
    <source>
        <strain evidence="2">MUM 19.33</strain>
    </source>
</reference>
<sequence length="255" mass="25832">MSTTAPTVDNATAEASAPALDASPTDTGVASTSVNNKNEGINNLPGANQSSEAATKTDSSAVINNSAGYTNIPDGAGPAVGAPKPVEVTSVPETPVNHGTPAGGTPRPELNIGGATPNEKTPEPNAILGPGDNQPTSAPKEPVEDLAGPDRASTTGDKRKIVTETETAPADAPTATTASTNGNAKAEEDSERPEKKPKLTEKIADKIHDVKDKVTGGEGETKKAGRPKKDKKAPPAVGRTERKTRSQGAPVGENV</sequence>
<gene>
    <name evidence="2" type="ORF">J7T54_001022</name>
</gene>
<feature type="compositionally biased region" description="Low complexity" evidence="1">
    <location>
        <begin position="164"/>
        <end position="180"/>
    </location>
</feature>
<name>A0A9P9XWT7_9HYPO</name>
<feature type="compositionally biased region" description="Low complexity" evidence="1">
    <location>
        <begin position="83"/>
        <end position="96"/>
    </location>
</feature>